<dbReference type="Proteomes" id="UP000589036">
    <property type="component" value="Unassembled WGS sequence"/>
</dbReference>
<protein>
    <submittedName>
        <fullName evidence="2">Uncharacterized protein</fullName>
    </submittedName>
</protein>
<name>A0A852TPM7_9ACTN</name>
<evidence type="ECO:0000256" key="1">
    <source>
        <dbReference type="SAM" id="MobiDB-lite"/>
    </source>
</evidence>
<dbReference type="EMBL" id="JACCCC010000001">
    <property type="protein sequence ID" value="NYE45227.1"/>
    <property type="molecule type" value="Genomic_DNA"/>
</dbReference>
<comment type="caution">
    <text evidence="2">The sequence shown here is derived from an EMBL/GenBank/DDBJ whole genome shotgun (WGS) entry which is preliminary data.</text>
</comment>
<dbReference type="AlphaFoldDB" id="A0A852TPM7"/>
<keyword evidence="3" id="KW-1185">Reference proteome</keyword>
<evidence type="ECO:0000313" key="2">
    <source>
        <dbReference type="EMBL" id="NYE45227.1"/>
    </source>
</evidence>
<reference evidence="2 3" key="1">
    <citation type="submission" date="2020-07" db="EMBL/GenBank/DDBJ databases">
        <title>Sequencing the genomes of 1000 actinobacteria strains.</title>
        <authorList>
            <person name="Klenk H.-P."/>
        </authorList>
    </citation>
    <scope>NUCLEOTIDE SEQUENCE [LARGE SCALE GENOMIC DNA]</scope>
    <source>
        <strain evidence="2 3">CXB654</strain>
    </source>
</reference>
<sequence>MTAGIGAVGTGGTGRDTEPNPVLVVVDPSL</sequence>
<evidence type="ECO:0000313" key="3">
    <source>
        <dbReference type="Proteomes" id="UP000589036"/>
    </source>
</evidence>
<feature type="compositionally biased region" description="Gly residues" evidence="1">
    <location>
        <begin position="1"/>
        <end position="14"/>
    </location>
</feature>
<gene>
    <name evidence="2" type="ORF">HDA32_000347</name>
</gene>
<feature type="region of interest" description="Disordered" evidence="1">
    <location>
        <begin position="1"/>
        <end position="30"/>
    </location>
</feature>
<organism evidence="2 3">
    <name type="scientific">Spinactinospora alkalitolerans</name>
    <dbReference type="NCBI Taxonomy" id="687207"/>
    <lineage>
        <taxon>Bacteria</taxon>
        <taxon>Bacillati</taxon>
        <taxon>Actinomycetota</taxon>
        <taxon>Actinomycetes</taxon>
        <taxon>Streptosporangiales</taxon>
        <taxon>Nocardiopsidaceae</taxon>
        <taxon>Spinactinospora</taxon>
    </lineage>
</organism>
<accession>A0A852TPM7</accession>
<proteinExistence type="predicted"/>